<sequence length="113" mass="11052">MNVGPDERTVTRVGTARALVLLGAAISGGVALLACLAALLLGPAMHGRPRVAASLATGGVVFLVVVVVFAILASVLAARGRTVGAVVGRGCGLLLTGMVVGLAAVLLLISRSG</sequence>
<dbReference type="Proteomes" id="UP000185696">
    <property type="component" value="Unassembled WGS sequence"/>
</dbReference>
<keyword evidence="3" id="KW-1185">Reference proteome</keyword>
<keyword evidence="1" id="KW-1133">Transmembrane helix</keyword>
<organism evidence="2 3">
    <name type="scientific">Actinophytocola xinjiangensis</name>
    <dbReference type="NCBI Taxonomy" id="485602"/>
    <lineage>
        <taxon>Bacteria</taxon>
        <taxon>Bacillati</taxon>
        <taxon>Actinomycetota</taxon>
        <taxon>Actinomycetes</taxon>
        <taxon>Pseudonocardiales</taxon>
        <taxon>Pseudonocardiaceae</taxon>
    </lineage>
</organism>
<reference evidence="2 3" key="1">
    <citation type="submission" date="2016-12" db="EMBL/GenBank/DDBJ databases">
        <title>The draft genome sequence of Actinophytocola xinjiangensis.</title>
        <authorList>
            <person name="Wang W."/>
            <person name="Yuan L."/>
        </authorList>
    </citation>
    <scope>NUCLEOTIDE SEQUENCE [LARGE SCALE GENOMIC DNA]</scope>
    <source>
        <strain evidence="2 3">CGMCC 4.4663</strain>
    </source>
</reference>
<dbReference type="AlphaFoldDB" id="A0A7Z1AWW0"/>
<evidence type="ECO:0000313" key="2">
    <source>
        <dbReference type="EMBL" id="OLF09375.1"/>
    </source>
</evidence>
<accession>A0A7Z1AWW0</accession>
<proteinExistence type="predicted"/>
<keyword evidence="1" id="KW-0472">Membrane</keyword>
<name>A0A7Z1AWW0_9PSEU</name>
<dbReference type="EMBL" id="MSIF01000009">
    <property type="protein sequence ID" value="OLF09375.1"/>
    <property type="molecule type" value="Genomic_DNA"/>
</dbReference>
<feature type="transmembrane region" description="Helical" evidence="1">
    <location>
        <begin position="20"/>
        <end position="41"/>
    </location>
</feature>
<feature type="transmembrane region" description="Helical" evidence="1">
    <location>
        <begin position="53"/>
        <end position="77"/>
    </location>
</feature>
<dbReference type="RefSeq" id="WP_075134368.1">
    <property type="nucleotide sequence ID" value="NZ_MSIF01000009.1"/>
</dbReference>
<feature type="transmembrane region" description="Helical" evidence="1">
    <location>
        <begin position="83"/>
        <end position="109"/>
    </location>
</feature>
<protein>
    <submittedName>
        <fullName evidence="2">Uncharacterized protein</fullName>
    </submittedName>
</protein>
<evidence type="ECO:0000256" key="1">
    <source>
        <dbReference type="SAM" id="Phobius"/>
    </source>
</evidence>
<evidence type="ECO:0000313" key="3">
    <source>
        <dbReference type="Proteomes" id="UP000185696"/>
    </source>
</evidence>
<gene>
    <name evidence="2" type="ORF">BLA60_19570</name>
</gene>
<comment type="caution">
    <text evidence="2">The sequence shown here is derived from an EMBL/GenBank/DDBJ whole genome shotgun (WGS) entry which is preliminary data.</text>
</comment>
<keyword evidence="1" id="KW-0812">Transmembrane</keyword>